<keyword evidence="2" id="KW-1185">Reference proteome</keyword>
<evidence type="ECO:0000313" key="2">
    <source>
        <dbReference type="Proteomes" id="UP001476583"/>
    </source>
</evidence>
<protein>
    <submittedName>
        <fullName evidence="1">Uncharacterized protein</fullName>
    </submittedName>
</protein>
<organism evidence="1 2">
    <name type="scientific">Ectopseudomonas mendocina</name>
    <name type="common">Pseudomonas mendocina</name>
    <dbReference type="NCBI Taxonomy" id="300"/>
    <lineage>
        <taxon>Bacteria</taxon>
        <taxon>Pseudomonadati</taxon>
        <taxon>Pseudomonadota</taxon>
        <taxon>Gammaproteobacteria</taxon>
        <taxon>Pseudomonadales</taxon>
        <taxon>Pseudomonadaceae</taxon>
        <taxon>Ectopseudomonas</taxon>
    </lineage>
</organism>
<evidence type="ECO:0000313" key="1">
    <source>
        <dbReference type="EMBL" id="WXL23957.1"/>
    </source>
</evidence>
<sequence length="104" mass="11801">MSEIEKVEVVAWSVMERPDEFNGFECRQRVTTIKPSRAAKSFELMTVAQHERIVEQYKKGSKELCEALRALLDDTQHAGHDCEDIRCPVAKAVAVLWIAEGDQP</sequence>
<proteinExistence type="predicted"/>
<dbReference type="Proteomes" id="UP001476583">
    <property type="component" value="Chromosome"/>
</dbReference>
<name>A0ABZ2RAL3_ECTME</name>
<gene>
    <name evidence="1" type="ORF">WG219_11380</name>
</gene>
<accession>A0ABZ2RAL3</accession>
<dbReference type="EMBL" id="CP148074">
    <property type="protein sequence ID" value="WXL23957.1"/>
    <property type="molecule type" value="Genomic_DNA"/>
</dbReference>
<reference evidence="1 2" key="1">
    <citation type="submission" date="2024-03" db="EMBL/GenBank/DDBJ databases">
        <title>Complete genome of BD2.</title>
        <authorList>
            <person name="Cao G."/>
        </authorList>
    </citation>
    <scope>NUCLEOTIDE SEQUENCE [LARGE SCALE GENOMIC DNA]</scope>
    <source>
        <strain evidence="1 2">BD2</strain>
    </source>
</reference>